<organism evidence="2 3">
    <name type="scientific">Lolium multiflorum</name>
    <name type="common">Italian ryegrass</name>
    <name type="synonym">Lolium perenne subsp. multiflorum</name>
    <dbReference type="NCBI Taxonomy" id="4521"/>
    <lineage>
        <taxon>Eukaryota</taxon>
        <taxon>Viridiplantae</taxon>
        <taxon>Streptophyta</taxon>
        <taxon>Embryophyta</taxon>
        <taxon>Tracheophyta</taxon>
        <taxon>Spermatophyta</taxon>
        <taxon>Magnoliopsida</taxon>
        <taxon>Liliopsida</taxon>
        <taxon>Poales</taxon>
        <taxon>Poaceae</taxon>
        <taxon>BOP clade</taxon>
        <taxon>Pooideae</taxon>
        <taxon>Poodae</taxon>
        <taxon>Poeae</taxon>
        <taxon>Poeae Chloroplast Group 2 (Poeae type)</taxon>
        <taxon>Loliodinae</taxon>
        <taxon>Loliinae</taxon>
        <taxon>Lolium</taxon>
    </lineage>
</organism>
<sequence length="393" mass="43538">MAKDKGNTPDLLDWVGPDISAAIFRRLHHPADLLRASAAQRSWRRFVVENDFCRKLCERLCPEAATLGAAIEVSRSSPPPPASPESSDDAGARAAEAEFRIYAHLCGDLVAGPAHSIDCILHCVGASSTDNFPDETIENTLEPQDRINHRPSYWSSGGQDDGAVPETLTYRLCSDICVIHEIKLQPFKAYFQIGQPIYSSRMVRFRMGHCKLPRGSESFVTEEDENQAVIADENYLWTYTSPEFPMLQENSLQSFKLPRPVLCIGGVVKIELLGGVQKQASDDRYYICVCHAQVVGRSLSPVLMVDISDDGGRSILKYLPAAKGLCAEEVMQNKSMDSLEWHALLDRYRHIRHLAIMQVLTGHARFNEQDGGAGLMEQDELGGGDVSDDDNFA</sequence>
<evidence type="ECO:0008006" key="4">
    <source>
        <dbReference type="Google" id="ProtNLM"/>
    </source>
</evidence>
<dbReference type="PANTHER" id="PTHR39741:SF2">
    <property type="entry name" value="F-BOX DOMAIN-CONTAINING PROTEIN"/>
    <property type="match status" value="1"/>
</dbReference>
<evidence type="ECO:0000256" key="1">
    <source>
        <dbReference type="SAM" id="MobiDB-lite"/>
    </source>
</evidence>
<keyword evidence="3" id="KW-1185">Reference proteome</keyword>
<dbReference type="AlphaFoldDB" id="A0AAD8WEU4"/>
<protein>
    <recommendedName>
        <fullName evidence="4">F-box protein</fullName>
    </recommendedName>
</protein>
<dbReference type="InterPro" id="IPR055336">
    <property type="entry name" value="At4g00755-like"/>
</dbReference>
<gene>
    <name evidence="2" type="ORF">QYE76_071373</name>
</gene>
<evidence type="ECO:0000313" key="3">
    <source>
        <dbReference type="Proteomes" id="UP001231189"/>
    </source>
</evidence>
<name>A0AAD8WEU4_LOLMU</name>
<evidence type="ECO:0000313" key="2">
    <source>
        <dbReference type="EMBL" id="KAK1653568.1"/>
    </source>
</evidence>
<feature type="region of interest" description="Disordered" evidence="1">
    <location>
        <begin position="373"/>
        <end position="393"/>
    </location>
</feature>
<dbReference type="EMBL" id="JAUUTY010000004">
    <property type="protein sequence ID" value="KAK1653568.1"/>
    <property type="molecule type" value="Genomic_DNA"/>
</dbReference>
<comment type="caution">
    <text evidence="2">The sequence shown here is derived from an EMBL/GenBank/DDBJ whole genome shotgun (WGS) entry which is preliminary data.</text>
</comment>
<dbReference type="PANTHER" id="PTHR39741">
    <property type="entry name" value="F-BOX DOMAIN CONTAINING PROTEIN, EXPRESSED"/>
    <property type="match status" value="1"/>
</dbReference>
<dbReference type="Proteomes" id="UP001231189">
    <property type="component" value="Unassembled WGS sequence"/>
</dbReference>
<reference evidence="2" key="1">
    <citation type="submission" date="2023-07" db="EMBL/GenBank/DDBJ databases">
        <title>A chromosome-level genome assembly of Lolium multiflorum.</title>
        <authorList>
            <person name="Chen Y."/>
            <person name="Copetti D."/>
            <person name="Kolliker R."/>
            <person name="Studer B."/>
        </authorList>
    </citation>
    <scope>NUCLEOTIDE SEQUENCE</scope>
    <source>
        <strain evidence="2">02402/16</strain>
        <tissue evidence="2">Leaf</tissue>
    </source>
</reference>
<dbReference type="InterPro" id="IPR036047">
    <property type="entry name" value="F-box-like_dom_sf"/>
</dbReference>
<accession>A0AAD8WEU4</accession>
<proteinExistence type="predicted"/>
<feature type="compositionally biased region" description="Acidic residues" evidence="1">
    <location>
        <begin position="377"/>
        <end position="393"/>
    </location>
</feature>
<dbReference type="SUPFAM" id="SSF81383">
    <property type="entry name" value="F-box domain"/>
    <property type="match status" value="1"/>
</dbReference>